<evidence type="ECO:0000256" key="5">
    <source>
        <dbReference type="ARBA" id="ARBA00022989"/>
    </source>
</evidence>
<accession>A0A0F7KHW1</accession>
<sequence>MIVKDKDKVSWVRLLFHFRGSSFMITWPRILTVTVTSMIVTYIELYYNIQAYTLTTTPFLLLGVIMGIFLAFRNNASYDKFWEGRKLWGGLVNTSRSLTRQACFMLDSVQDRVELQHLREAFVKRVIAFAHALRCHLRNEDPTGEIKKFLPSEDLNTVIQSAHRPLAILQQLGRDLAFARNRRWLNEFSYPFMDVQLNELSNILGACERIKNTPIPFSYRVLIHRIVASYCFLLPFGLVETTGILTPLVVLMISYAFFELDAIGDELEDPFGLHPNDLPLAAISRNIEINLLELMNDCNRPEALKPEGDILR</sequence>
<evidence type="ECO:0000313" key="11">
    <source>
        <dbReference type="Proteomes" id="UP000034156"/>
    </source>
</evidence>
<keyword evidence="2" id="KW-0813">Transport</keyword>
<keyword evidence="7 9" id="KW-0472">Membrane</keyword>
<comment type="subcellular location">
    <subcellularLocation>
        <location evidence="1">Cell membrane</location>
        <topology evidence="1">Multi-pass membrane protein</topology>
    </subcellularLocation>
</comment>
<evidence type="ECO:0000256" key="9">
    <source>
        <dbReference type="SAM" id="Phobius"/>
    </source>
</evidence>
<feature type="transmembrane region" description="Helical" evidence="9">
    <location>
        <begin position="230"/>
        <end position="258"/>
    </location>
</feature>
<keyword evidence="3" id="KW-1003">Cell membrane</keyword>
<keyword evidence="5 9" id="KW-1133">Transmembrane helix</keyword>
<dbReference type="PANTHER" id="PTHR33281:SF19">
    <property type="entry name" value="VOLTAGE-DEPENDENT ANION CHANNEL-FORMING PROTEIN YNEE"/>
    <property type="match status" value="1"/>
</dbReference>
<evidence type="ECO:0000256" key="6">
    <source>
        <dbReference type="ARBA" id="ARBA00023065"/>
    </source>
</evidence>
<feature type="transmembrane region" description="Helical" evidence="9">
    <location>
        <begin position="49"/>
        <end position="72"/>
    </location>
</feature>
<comment type="similarity">
    <text evidence="8">Belongs to the anion channel-forming bestrophin (TC 1.A.46) family.</text>
</comment>
<proteinExistence type="inferred from homology"/>
<dbReference type="PANTHER" id="PTHR33281">
    <property type="entry name" value="UPF0187 PROTEIN YNEE"/>
    <property type="match status" value="1"/>
</dbReference>
<gene>
    <name evidence="10" type="ORF">AAW31_12755</name>
</gene>
<dbReference type="Pfam" id="PF25539">
    <property type="entry name" value="Bestrophin_2"/>
    <property type="match status" value="1"/>
</dbReference>
<organism evidence="10 11">
    <name type="scientific">Nitrosomonas communis</name>
    <dbReference type="NCBI Taxonomy" id="44574"/>
    <lineage>
        <taxon>Bacteria</taxon>
        <taxon>Pseudomonadati</taxon>
        <taxon>Pseudomonadota</taxon>
        <taxon>Betaproteobacteria</taxon>
        <taxon>Nitrosomonadales</taxon>
        <taxon>Nitrosomonadaceae</taxon>
        <taxon>Nitrosomonas</taxon>
    </lineage>
</organism>
<dbReference type="InterPro" id="IPR044669">
    <property type="entry name" value="YneE/VCCN1/2-like"/>
</dbReference>
<dbReference type="Proteomes" id="UP000034156">
    <property type="component" value="Chromosome"/>
</dbReference>
<evidence type="ECO:0000256" key="7">
    <source>
        <dbReference type="ARBA" id="ARBA00023136"/>
    </source>
</evidence>
<reference evidence="11" key="1">
    <citation type="submission" date="2015-05" db="EMBL/GenBank/DDBJ databases">
        <title>Draft genome of Nitrosomonas communis strain Nm2.</title>
        <authorList>
            <person name="Kozlowski J.A."/>
            <person name="Kits K.D."/>
            <person name="Stein L.Y."/>
        </authorList>
    </citation>
    <scope>NUCLEOTIDE SEQUENCE [LARGE SCALE GENOMIC DNA]</scope>
    <source>
        <strain evidence="11">Nm2</strain>
    </source>
</reference>
<keyword evidence="6" id="KW-0406">Ion transport</keyword>
<dbReference type="OrthoDB" id="445589at2"/>
<dbReference type="RefSeq" id="WP_046850508.1">
    <property type="nucleotide sequence ID" value="NZ_CP011451.1"/>
</dbReference>
<dbReference type="GO" id="GO:0005886">
    <property type="term" value="C:plasma membrane"/>
    <property type="evidence" value="ECO:0007669"/>
    <property type="project" value="UniProtKB-SubCell"/>
</dbReference>
<dbReference type="PATRIC" id="fig|44574.3.peg.3102"/>
<evidence type="ECO:0000256" key="2">
    <source>
        <dbReference type="ARBA" id="ARBA00022448"/>
    </source>
</evidence>
<keyword evidence="11" id="KW-1185">Reference proteome</keyword>
<evidence type="ECO:0000256" key="3">
    <source>
        <dbReference type="ARBA" id="ARBA00022475"/>
    </source>
</evidence>
<evidence type="ECO:0000313" key="10">
    <source>
        <dbReference type="EMBL" id="AKH38467.1"/>
    </source>
</evidence>
<dbReference type="AlphaFoldDB" id="A0A0F7KHW1"/>
<protein>
    <submittedName>
        <fullName evidence="10">Membrane protein</fullName>
    </submittedName>
</protein>
<evidence type="ECO:0000256" key="4">
    <source>
        <dbReference type="ARBA" id="ARBA00022692"/>
    </source>
</evidence>
<evidence type="ECO:0000256" key="8">
    <source>
        <dbReference type="ARBA" id="ARBA00034708"/>
    </source>
</evidence>
<name>A0A0F7KHW1_9PROT</name>
<dbReference type="KEGG" id="nco:AAW31_12755"/>
<feature type="transmembrane region" description="Helical" evidence="9">
    <location>
        <begin position="21"/>
        <end position="43"/>
    </location>
</feature>
<evidence type="ECO:0000256" key="1">
    <source>
        <dbReference type="ARBA" id="ARBA00004651"/>
    </source>
</evidence>
<keyword evidence="4 9" id="KW-0812">Transmembrane</keyword>
<dbReference type="EMBL" id="CP011451">
    <property type="protein sequence ID" value="AKH38467.1"/>
    <property type="molecule type" value="Genomic_DNA"/>
</dbReference>
<reference evidence="10 11" key="2">
    <citation type="journal article" date="2016" name="Genome Announc.">
        <title>Genome Sequence of Nitrosomonas communis Strain Nm2, a Mesophilic Ammonia-Oxidizing Bacterium Isolated from Mediterranean Soil.</title>
        <authorList>
            <person name="Kozlowski J.A."/>
            <person name="Kits K.D."/>
            <person name="Stein L.Y."/>
        </authorList>
    </citation>
    <scope>NUCLEOTIDE SEQUENCE [LARGE SCALE GENOMIC DNA]</scope>
    <source>
        <strain evidence="10 11">Nm2</strain>
    </source>
</reference>
<dbReference type="GO" id="GO:0005254">
    <property type="term" value="F:chloride channel activity"/>
    <property type="evidence" value="ECO:0007669"/>
    <property type="project" value="InterPro"/>
</dbReference>